<dbReference type="EMBL" id="LTAI01000322">
    <property type="protein sequence ID" value="ORD99039.1"/>
    <property type="molecule type" value="Genomic_DNA"/>
</dbReference>
<evidence type="ECO:0000313" key="2">
    <source>
        <dbReference type="Proteomes" id="UP000192501"/>
    </source>
</evidence>
<accession>A0A1X0QGY1</accession>
<comment type="caution">
    <text evidence="1">The sequence shown here is derived from an EMBL/GenBank/DDBJ whole genome shotgun (WGS) entry which is preliminary data.</text>
</comment>
<evidence type="ECO:0000313" key="1">
    <source>
        <dbReference type="EMBL" id="ORD99039.1"/>
    </source>
</evidence>
<protein>
    <submittedName>
        <fullName evidence="1">Uncharacterized protein</fullName>
    </submittedName>
</protein>
<sequence>MNYETENKLMMLSNIYNRFVVFKLNFYKKLKVIKQKITKNSDQVPFFPNVGKKRLFKYKKILEKYSKIFLIDF</sequence>
<gene>
    <name evidence="1" type="ORF">A0H76_1515</name>
</gene>
<organism evidence="1 2">
    <name type="scientific">Hepatospora eriocheir</name>
    <dbReference type="NCBI Taxonomy" id="1081669"/>
    <lineage>
        <taxon>Eukaryota</taxon>
        <taxon>Fungi</taxon>
        <taxon>Fungi incertae sedis</taxon>
        <taxon>Microsporidia</taxon>
        <taxon>Hepatosporidae</taxon>
        <taxon>Hepatospora</taxon>
    </lineage>
</organism>
<proteinExistence type="predicted"/>
<dbReference type="AlphaFoldDB" id="A0A1X0QGY1"/>
<name>A0A1X0QGY1_9MICR</name>
<reference evidence="1 2" key="1">
    <citation type="journal article" date="2017" name="Environ. Microbiol.">
        <title>Decay of the glycolytic pathway and adaptation to intranuclear parasitism within Enterocytozoonidae microsporidia.</title>
        <authorList>
            <person name="Wiredu Boakye D."/>
            <person name="Jaroenlak P."/>
            <person name="Prachumwat A."/>
            <person name="Williams T.A."/>
            <person name="Bateman K.S."/>
            <person name="Itsathitphaisarn O."/>
            <person name="Sritunyalucksana K."/>
            <person name="Paszkiewicz K.H."/>
            <person name="Moore K.A."/>
            <person name="Stentiford G.D."/>
            <person name="Williams B.A."/>
        </authorList>
    </citation>
    <scope>NUCLEOTIDE SEQUENCE [LARGE SCALE GENOMIC DNA]</scope>
    <source>
        <strain evidence="2">canceri</strain>
    </source>
</reference>
<dbReference type="Proteomes" id="UP000192501">
    <property type="component" value="Unassembled WGS sequence"/>
</dbReference>
<dbReference type="VEuPathDB" id="MicrosporidiaDB:A0H76_1515"/>